<dbReference type="SUPFAM" id="SSF53807">
    <property type="entry name" value="Helical backbone' metal receptor"/>
    <property type="match status" value="1"/>
</dbReference>
<dbReference type="RefSeq" id="WP_069189632.1">
    <property type="nucleotide sequence ID" value="NZ_FLYE01000045.1"/>
</dbReference>
<keyword evidence="1" id="KW-0732">Signal</keyword>
<organism evidence="3 4">
    <name type="scientific">Candidatus Terasakiella magnetica</name>
    <dbReference type="NCBI Taxonomy" id="1867952"/>
    <lineage>
        <taxon>Bacteria</taxon>
        <taxon>Pseudomonadati</taxon>
        <taxon>Pseudomonadota</taxon>
        <taxon>Alphaproteobacteria</taxon>
        <taxon>Rhodospirillales</taxon>
        <taxon>Terasakiellaceae</taxon>
        <taxon>Terasakiella</taxon>
    </lineage>
</organism>
<dbReference type="EMBL" id="FLYE01000045">
    <property type="protein sequence ID" value="SCA57616.1"/>
    <property type="molecule type" value="Genomic_DNA"/>
</dbReference>
<protein>
    <submittedName>
        <fullName evidence="3">Periplasmic binding protein</fullName>
    </submittedName>
</protein>
<dbReference type="OrthoDB" id="6495095at2"/>
<dbReference type="STRING" id="1867952.MTBPR1_60129"/>
<reference evidence="3 4" key="1">
    <citation type="submission" date="2016-07" db="EMBL/GenBank/DDBJ databases">
        <authorList>
            <person name="Lefevre C.T."/>
        </authorList>
    </citation>
    <scope>NUCLEOTIDE SEQUENCE [LARGE SCALE GENOMIC DNA]</scope>
    <source>
        <strain evidence="3">PR1</strain>
    </source>
</reference>
<feature type="domain" description="Fe/B12 periplasmic-binding" evidence="2">
    <location>
        <begin position="17"/>
        <end position="264"/>
    </location>
</feature>
<dbReference type="Proteomes" id="UP000231658">
    <property type="component" value="Unassembled WGS sequence"/>
</dbReference>
<evidence type="ECO:0000313" key="3">
    <source>
        <dbReference type="EMBL" id="SCA57616.1"/>
    </source>
</evidence>
<dbReference type="PANTHER" id="PTHR30535:SF34">
    <property type="entry name" value="MOLYBDATE-BINDING PROTEIN MOLA"/>
    <property type="match status" value="1"/>
</dbReference>
<dbReference type="InterPro" id="IPR002491">
    <property type="entry name" value="ABC_transptr_periplasmic_BD"/>
</dbReference>
<gene>
    <name evidence="3" type="ORF">MTBPR1_60129</name>
</gene>
<dbReference type="NCBIfam" id="NF038402">
    <property type="entry name" value="TroA_like"/>
    <property type="match status" value="1"/>
</dbReference>
<dbReference type="GO" id="GO:0071281">
    <property type="term" value="P:cellular response to iron ion"/>
    <property type="evidence" value="ECO:0007669"/>
    <property type="project" value="TreeGrafter"/>
</dbReference>
<dbReference type="InterPro" id="IPR054828">
    <property type="entry name" value="Vit_B12_bind_prot"/>
</dbReference>
<proteinExistence type="predicted"/>
<evidence type="ECO:0000259" key="2">
    <source>
        <dbReference type="PROSITE" id="PS50983"/>
    </source>
</evidence>
<dbReference type="InterPro" id="IPR050902">
    <property type="entry name" value="ABC_Transporter_SBP"/>
</dbReference>
<dbReference type="Gene3D" id="3.40.50.1980">
    <property type="entry name" value="Nitrogenase molybdenum iron protein domain"/>
    <property type="match status" value="2"/>
</dbReference>
<dbReference type="Pfam" id="PF01497">
    <property type="entry name" value="Peripla_BP_2"/>
    <property type="match status" value="1"/>
</dbReference>
<dbReference type="AlphaFoldDB" id="A0A1C3RK22"/>
<accession>A0A1C3RK22</accession>
<evidence type="ECO:0000256" key="1">
    <source>
        <dbReference type="ARBA" id="ARBA00022729"/>
    </source>
</evidence>
<dbReference type="PROSITE" id="PS50983">
    <property type="entry name" value="FE_B12_PBP"/>
    <property type="match status" value="1"/>
</dbReference>
<keyword evidence="4" id="KW-1185">Reference proteome</keyword>
<sequence>MFIDAIGTQHNPATDARIISLVPSITELLFDMGLGGNLVGRTAFCVHPKEQVKQVKSIGGTKQVNLEKVKKLKATHLIVNIDENPKELVEELSKLIPHIVVTHPNKPADNIDLFSLIGNIFDRKGEAARLISELQAAQTQAQLSAMELDEKKVLYFIWKEPWMTIAPETYISQSLKIANMITYPQESDIRYPEIDLETGILDQVDAVLFSSEPFLFKSEHLKEFAQTYKVPADKLHIIDGEMTSWYGSRAIQGLRYLSDFAKGL</sequence>
<name>A0A1C3RK22_9PROT</name>
<evidence type="ECO:0000313" key="4">
    <source>
        <dbReference type="Proteomes" id="UP000231658"/>
    </source>
</evidence>
<dbReference type="PANTHER" id="PTHR30535">
    <property type="entry name" value="VITAMIN B12-BINDING PROTEIN"/>
    <property type="match status" value="1"/>
</dbReference>